<dbReference type="SUPFAM" id="SSF48056">
    <property type="entry name" value="Di-copper centre-containing domain"/>
    <property type="match status" value="1"/>
</dbReference>
<dbReference type="EMBL" id="PVLV01000418">
    <property type="protein sequence ID" value="PRH76829.1"/>
    <property type="molecule type" value="Genomic_DNA"/>
</dbReference>
<evidence type="ECO:0000256" key="5">
    <source>
        <dbReference type="ARBA" id="ARBA00023008"/>
    </source>
</evidence>
<comment type="similarity">
    <text evidence="2">Belongs to the tyrosinase family.</text>
</comment>
<dbReference type="PANTHER" id="PTHR11474:SF126">
    <property type="entry name" value="TYROSINASE-LIKE PROTEIN TYR-1-RELATED"/>
    <property type="match status" value="1"/>
</dbReference>
<dbReference type="RefSeq" id="WP_105870904.1">
    <property type="nucleotide sequence ID" value="NZ_PVLV01000418.1"/>
</dbReference>
<evidence type="ECO:0000259" key="7">
    <source>
        <dbReference type="PROSITE" id="PS00498"/>
    </source>
</evidence>
<sequence length="291" mass="32809">MAAYVRKDQRSLTAAERRRFVAAVLAVKRAGRYDDFVRTHVEHYTADGDRGLRVAHMGPSFLPWHRQYLLEFERELRAVDPAVTVPYWDWTRDRTPAASLWGEDFLGGDGRRGDRRVTTGPFAYGSGNWTITVGVTDDPFLTRSLGHPADPIALPTRADVDRAMADGVYDTAPWDSTSGGGFRNKLEGWRPGATGTARWACHNRVHRWVGGLMVGGASVNDPVFWLHHAFVDLLWTRWQARHPGARYLPAAPPPPSSAQYRRVVARHEPMPPFDVTPQDVADVRHLYRYEG</sequence>
<accession>A0A2S9PQY4</accession>
<evidence type="ECO:0000259" key="6">
    <source>
        <dbReference type="PROSITE" id="PS00497"/>
    </source>
</evidence>
<proteinExistence type="inferred from homology"/>
<dbReference type="AlphaFoldDB" id="A0A2S9PQY4"/>
<dbReference type="GO" id="GO:0016491">
    <property type="term" value="F:oxidoreductase activity"/>
    <property type="evidence" value="ECO:0007669"/>
    <property type="project" value="UniProtKB-KW"/>
</dbReference>
<evidence type="ECO:0000256" key="4">
    <source>
        <dbReference type="ARBA" id="ARBA00023002"/>
    </source>
</evidence>
<dbReference type="PROSITE" id="PS00498">
    <property type="entry name" value="TYROSINASE_2"/>
    <property type="match status" value="1"/>
</dbReference>
<evidence type="ECO:0000256" key="3">
    <source>
        <dbReference type="ARBA" id="ARBA00022723"/>
    </source>
</evidence>
<dbReference type="InterPro" id="IPR050316">
    <property type="entry name" value="Tyrosinase/Hemocyanin"/>
</dbReference>
<dbReference type="Gene3D" id="1.10.1280.10">
    <property type="entry name" value="Di-copper center containing domain from catechol oxidase"/>
    <property type="match status" value="1"/>
</dbReference>
<comment type="caution">
    <text evidence="8">The sequence shown here is derived from an EMBL/GenBank/DDBJ whole genome shotgun (WGS) entry which is preliminary data.</text>
</comment>
<dbReference type="InterPro" id="IPR002227">
    <property type="entry name" value="Tyrosinase_Cu-bd"/>
</dbReference>
<protein>
    <submittedName>
        <fullName evidence="8">Tyrosinase</fullName>
    </submittedName>
</protein>
<reference evidence="8 9" key="1">
    <citation type="submission" date="2018-03" db="EMBL/GenBank/DDBJ databases">
        <title>Novel Streptomyces sp. from soil.</title>
        <authorList>
            <person name="Tan G.Y.A."/>
            <person name="Lee Z.Y."/>
        </authorList>
    </citation>
    <scope>NUCLEOTIDE SEQUENCE [LARGE SCALE GENOMIC DNA]</scope>
    <source>
        <strain evidence="8 9">ST5x</strain>
    </source>
</reference>
<dbReference type="Pfam" id="PF00264">
    <property type="entry name" value="Tyrosinase"/>
    <property type="match status" value="1"/>
</dbReference>
<evidence type="ECO:0000256" key="1">
    <source>
        <dbReference type="ARBA" id="ARBA00001973"/>
    </source>
</evidence>
<dbReference type="PRINTS" id="PR00092">
    <property type="entry name" value="TYROSINASE"/>
</dbReference>
<organism evidence="8 9">
    <name type="scientific">Streptomyces solincola</name>
    <dbReference type="NCBI Taxonomy" id="2100817"/>
    <lineage>
        <taxon>Bacteria</taxon>
        <taxon>Bacillati</taxon>
        <taxon>Actinomycetota</taxon>
        <taxon>Actinomycetes</taxon>
        <taxon>Kitasatosporales</taxon>
        <taxon>Streptomycetaceae</taxon>
        <taxon>Streptomyces</taxon>
    </lineage>
</organism>
<evidence type="ECO:0000313" key="8">
    <source>
        <dbReference type="EMBL" id="PRH76829.1"/>
    </source>
</evidence>
<gene>
    <name evidence="8" type="ORF">C6N75_23540</name>
</gene>
<dbReference type="PANTHER" id="PTHR11474">
    <property type="entry name" value="TYROSINASE FAMILY MEMBER"/>
    <property type="match status" value="1"/>
</dbReference>
<keyword evidence="3" id="KW-0479">Metal-binding</keyword>
<keyword evidence="4" id="KW-0560">Oxidoreductase</keyword>
<dbReference type="InterPro" id="IPR008922">
    <property type="entry name" value="Di-copper_centre_dom_sf"/>
</dbReference>
<dbReference type="PROSITE" id="PS00497">
    <property type="entry name" value="TYROSINASE_1"/>
    <property type="match status" value="1"/>
</dbReference>
<feature type="domain" description="Tyrosinase copper-binding" evidence="7">
    <location>
        <begin position="221"/>
        <end position="232"/>
    </location>
</feature>
<dbReference type="Proteomes" id="UP000239322">
    <property type="component" value="Unassembled WGS sequence"/>
</dbReference>
<dbReference type="OrthoDB" id="2874181at2"/>
<evidence type="ECO:0000256" key="2">
    <source>
        <dbReference type="ARBA" id="ARBA00009928"/>
    </source>
</evidence>
<name>A0A2S9PQY4_9ACTN</name>
<comment type="cofactor">
    <cofactor evidence="1">
        <name>Cu(2+)</name>
        <dbReference type="ChEBI" id="CHEBI:29036"/>
    </cofactor>
</comment>
<dbReference type="GO" id="GO:0046872">
    <property type="term" value="F:metal ion binding"/>
    <property type="evidence" value="ECO:0007669"/>
    <property type="project" value="UniProtKB-KW"/>
</dbReference>
<keyword evidence="9" id="KW-1185">Reference proteome</keyword>
<keyword evidence="5" id="KW-0186">Copper</keyword>
<evidence type="ECO:0000313" key="9">
    <source>
        <dbReference type="Proteomes" id="UP000239322"/>
    </source>
</evidence>
<feature type="domain" description="Tyrosinase copper-binding" evidence="6">
    <location>
        <begin position="56"/>
        <end position="73"/>
    </location>
</feature>